<organism evidence="1 2">
    <name type="scientific">Diphasiastrum complanatum</name>
    <name type="common">Issler's clubmoss</name>
    <name type="synonym">Lycopodium complanatum</name>
    <dbReference type="NCBI Taxonomy" id="34168"/>
    <lineage>
        <taxon>Eukaryota</taxon>
        <taxon>Viridiplantae</taxon>
        <taxon>Streptophyta</taxon>
        <taxon>Embryophyta</taxon>
        <taxon>Tracheophyta</taxon>
        <taxon>Lycopodiopsida</taxon>
        <taxon>Lycopodiales</taxon>
        <taxon>Lycopodiaceae</taxon>
        <taxon>Lycopodioideae</taxon>
        <taxon>Diphasiastrum</taxon>
    </lineage>
</organism>
<gene>
    <name evidence="1" type="ORF">O6H91_05G055400</name>
</gene>
<comment type="caution">
    <text evidence="1">The sequence shown here is derived from an EMBL/GenBank/DDBJ whole genome shotgun (WGS) entry which is preliminary data.</text>
</comment>
<reference evidence="2" key="1">
    <citation type="journal article" date="2024" name="Proc. Natl. Acad. Sci. U.S.A.">
        <title>Extraordinary preservation of gene collinearity over three hundred million years revealed in homosporous lycophytes.</title>
        <authorList>
            <person name="Li C."/>
            <person name="Wickell D."/>
            <person name="Kuo L.Y."/>
            <person name="Chen X."/>
            <person name="Nie B."/>
            <person name="Liao X."/>
            <person name="Peng D."/>
            <person name="Ji J."/>
            <person name="Jenkins J."/>
            <person name="Williams M."/>
            <person name="Shu S."/>
            <person name="Plott C."/>
            <person name="Barry K."/>
            <person name="Rajasekar S."/>
            <person name="Grimwood J."/>
            <person name="Han X."/>
            <person name="Sun S."/>
            <person name="Hou Z."/>
            <person name="He W."/>
            <person name="Dai G."/>
            <person name="Sun C."/>
            <person name="Schmutz J."/>
            <person name="Leebens-Mack J.H."/>
            <person name="Li F.W."/>
            <person name="Wang L."/>
        </authorList>
    </citation>
    <scope>NUCLEOTIDE SEQUENCE [LARGE SCALE GENOMIC DNA]</scope>
    <source>
        <strain evidence="2">cv. PW_Plant_1</strain>
    </source>
</reference>
<keyword evidence="2" id="KW-1185">Reference proteome</keyword>
<sequence length="566" mass="63531">MAADSYTGYFCNRRIIILFEPVSFADVVFNLVSDQHIDHGYCDMMKASIKLREDQLPLVRAKVPVDLIKSLPLSAGVSIGRSHEFAVHLGSSLQAGLCCRLSYRPNNAENPFAVALKSNFGRWISSSTRATLSIAAEFNLSKSGCPSFRLWMKPRIGDYSLNRNLHFVKTGFSGRSYDNNFQGGLIELKEVSEGGRTMKFDPDHSVTSPVSLNNDCSASVSGPHQVVVANSVHARPFTSGEEQQSWGFGCAEDDTAFSGANFTPESKWKGRPDLISERQRQSVTIDSCESPKRASGLNFLLAAQDEGKQLGFLNEPKPFEHESDAGMQRNRFKRNFSGWSMRAHTSLPVGRQVMARIRWSVNLPSDVFENLECGPFSLLKLPMLSMDKVTVEGMGTFKKPRRPMYSQREPERKPKIPHRDMPEKSAELEQVAAMCSSMKQQLHLLHSENKVLMKTMDDLRTELNHKEILDYDAATRSVKDYFKQDDNLLYLRLFGEILAKCDNTSKGIFLDNVRRISKPYRDHSLNEDKTGASFGTRSTSDNHPSEVPQELQKAIVKVNGGNISRK</sequence>
<name>A0ACC2DNE1_DIPCM</name>
<evidence type="ECO:0000313" key="2">
    <source>
        <dbReference type="Proteomes" id="UP001162992"/>
    </source>
</evidence>
<protein>
    <submittedName>
        <fullName evidence="1">Uncharacterized protein</fullName>
    </submittedName>
</protein>
<evidence type="ECO:0000313" key="1">
    <source>
        <dbReference type="EMBL" id="KAJ7555796.1"/>
    </source>
</evidence>
<accession>A0ACC2DNE1</accession>
<dbReference type="EMBL" id="CM055096">
    <property type="protein sequence ID" value="KAJ7555796.1"/>
    <property type="molecule type" value="Genomic_DNA"/>
</dbReference>
<proteinExistence type="predicted"/>
<dbReference type="Proteomes" id="UP001162992">
    <property type="component" value="Chromosome 5"/>
</dbReference>